<organism evidence="8 9">
    <name type="scientific">Streptomyces spongiae</name>
    <dbReference type="NCBI Taxonomy" id="565072"/>
    <lineage>
        <taxon>Bacteria</taxon>
        <taxon>Bacillati</taxon>
        <taxon>Actinomycetota</taxon>
        <taxon>Actinomycetes</taxon>
        <taxon>Kitasatosporales</taxon>
        <taxon>Streptomycetaceae</taxon>
        <taxon>Streptomyces</taxon>
    </lineage>
</organism>
<evidence type="ECO:0000256" key="3">
    <source>
        <dbReference type="ARBA" id="ARBA00022679"/>
    </source>
</evidence>
<feature type="modified residue" description="N6-(pyridoxal phosphate)lysine" evidence="7">
    <location>
        <position position="186"/>
    </location>
</feature>
<keyword evidence="4 7" id="KW-0663">Pyridoxal phosphate</keyword>
<name>A0A5N8XGR4_9ACTN</name>
<dbReference type="RefSeq" id="WP_152772175.1">
    <property type="nucleotide sequence ID" value="NZ_VJZC01000094.1"/>
</dbReference>
<keyword evidence="3 8" id="KW-0808">Transferase</keyword>
<evidence type="ECO:0000313" key="9">
    <source>
        <dbReference type="Proteomes" id="UP000400924"/>
    </source>
</evidence>
<proteinExistence type="inferred from homology"/>
<dbReference type="AlphaFoldDB" id="A0A5N8XGR4"/>
<comment type="similarity">
    <text evidence="5">Belongs to the DegT/DnrJ/EryC1 family. L-glutamine:2-deoxy-scyllo-inosose/scyllo-inosose aminotransferase subfamily.</text>
</comment>
<evidence type="ECO:0000256" key="2">
    <source>
        <dbReference type="ARBA" id="ARBA00022576"/>
    </source>
</evidence>
<dbReference type="InterPro" id="IPR015421">
    <property type="entry name" value="PyrdxlP-dep_Trfase_major"/>
</dbReference>
<dbReference type="Gene3D" id="3.40.640.10">
    <property type="entry name" value="Type I PLP-dependent aspartate aminotransferase-like (Major domain)"/>
    <property type="match status" value="1"/>
</dbReference>
<dbReference type="PANTHER" id="PTHR30244">
    <property type="entry name" value="TRANSAMINASE"/>
    <property type="match status" value="1"/>
</dbReference>
<evidence type="ECO:0000256" key="6">
    <source>
        <dbReference type="PIRSR" id="PIRSR000390-1"/>
    </source>
</evidence>
<dbReference type="InterPro" id="IPR015422">
    <property type="entry name" value="PyrdxlP-dep_Trfase_small"/>
</dbReference>
<dbReference type="Gene3D" id="3.90.1150.10">
    <property type="entry name" value="Aspartate Aminotransferase, domain 1"/>
    <property type="match status" value="1"/>
</dbReference>
<dbReference type="GO" id="GO:0030170">
    <property type="term" value="F:pyridoxal phosphate binding"/>
    <property type="evidence" value="ECO:0007669"/>
    <property type="project" value="TreeGrafter"/>
</dbReference>
<dbReference type="OrthoDB" id="5342089at2"/>
<sequence length="374" mass="40133">MPFVPAVEIEVPDAERRQVLDEVDRLLRAGRFSQGVNVEAFEEEFAAFTGAPHAVAVASGTTALELILRAIGVGGREVVVPAGTNFATYIAAERAGATVRLADADPATMAPTLEQLRAACTSHTAAVTVVHTGGLISPETEAIAAWCERRGIALVEDCAHAHGSERERRHAGTFGVAGAFSFFATKVMTTGEGGMIITGDAHLAEEIRLLRNLGKSEAWVSRHTRPGWNARLPEFAAVLGRAQLARLPANVTARRKIADSYAEALRDLPAVQFLLPDHPYSGYKAMLLLPSGTDRDALKAALRERSVQAAGEVYETPLHQQPVLAERYPGLRLPGAEHACAGQLCLPIYPGLDDTRLHHVVRALSESLAQVRAR</sequence>
<dbReference type="GO" id="GO:0008483">
    <property type="term" value="F:transaminase activity"/>
    <property type="evidence" value="ECO:0007669"/>
    <property type="project" value="UniProtKB-KW"/>
</dbReference>
<evidence type="ECO:0000256" key="5">
    <source>
        <dbReference type="ARBA" id="ARBA00038398"/>
    </source>
</evidence>
<comment type="caution">
    <text evidence="8">The sequence shown here is derived from an EMBL/GenBank/DDBJ whole genome shotgun (WGS) entry which is preliminary data.</text>
</comment>
<evidence type="ECO:0000256" key="4">
    <source>
        <dbReference type="ARBA" id="ARBA00022898"/>
    </source>
</evidence>
<dbReference type="PANTHER" id="PTHR30244:SF34">
    <property type="entry name" value="DTDP-4-AMINO-4,6-DIDEOXYGALACTOSE TRANSAMINASE"/>
    <property type="match status" value="1"/>
</dbReference>
<evidence type="ECO:0000256" key="1">
    <source>
        <dbReference type="ARBA" id="ARBA00001933"/>
    </source>
</evidence>
<evidence type="ECO:0000256" key="7">
    <source>
        <dbReference type="PIRSR" id="PIRSR000390-2"/>
    </source>
</evidence>
<dbReference type="EMBL" id="VJZC01000094">
    <property type="protein sequence ID" value="MPY58639.1"/>
    <property type="molecule type" value="Genomic_DNA"/>
</dbReference>
<dbReference type="CDD" id="cd00616">
    <property type="entry name" value="AHBA_syn"/>
    <property type="match status" value="1"/>
</dbReference>
<comment type="cofactor">
    <cofactor evidence="1">
        <name>pyridoxal 5'-phosphate</name>
        <dbReference type="ChEBI" id="CHEBI:597326"/>
    </cofactor>
</comment>
<dbReference type="Proteomes" id="UP000400924">
    <property type="component" value="Unassembled WGS sequence"/>
</dbReference>
<keyword evidence="2 8" id="KW-0032">Aminotransferase</keyword>
<accession>A0A5N8XGR4</accession>
<dbReference type="GO" id="GO:0000271">
    <property type="term" value="P:polysaccharide biosynthetic process"/>
    <property type="evidence" value="ECO:0007669"/>
    <property type="project" value="TreeGrafter"/>
</dbReference>
<dbReference type="InterPro" id="IPR000653">
    <property type="entry name" value="DegT/StrS_aminotransferase"/>
</dbReference>
<dbReference type="Pfam" id="PF01041">
    <property type="entry name" value="DegT_DnrJ_EryC1"/>
    <property type="match status" value="1"/>
</dbReference>
<protein>
    <submittedName>
        <fullName evidence="8">DegT/DnrJ/EryC1/StrS family aminotransferase</fullName>
    </submittedName>
</protein>
<dbReference type="PIRSF" id="PIRSF000390">
    <property type="entry name" value="PLP_StrS"/>
    <property type="match status" value="1"/>
</dbReference>
<evidence type="ECO:0000313" key="8">
    <source>
        <dbReference type="EMBL" id="MPY58639.1"/>
    </source>
</evidence>
<reference evidence="8 9" key="1">
    <citation type="submission" date="2019-07" db="EMBL/GenBank/DDBJ databases">
        <title>New species of Amycolatopsis and Streptomyces.</title>
        <authorList>
            <person name="Duangmal K."/>
            <person name="Teo W.F.A."/>
            <person name="Lipun K."/>
        </authorList>
    </citation>
    <scope>NUCLEOTIDE SEQUENCE [LARGE SCALE GENOMIC DNA]</scope>
    <source>
        <strain evidence="8 9">NBRC 106415</strain>
    </source>
</reference>
<dbReference type="SUPFAM" id="SSF53383">
    <property type="entry name" value="PLP-dependent transferases"/>
    <property type="match status" value="1"/>
</dbReference>
<gene>
    <name evidence="8" type="ORF">FNH08_16155</name>
</gene>
<keyword evidence="9" id="KW-1185">Reference proteome</keyword>
<feature type="active site" description="Proton acceptor" evidence="6">
    <location>
        <position position="186"/>
    </location>
</feature>
<dbReference type="InterPro" id="IPR015424">
    <property type="entry name" value="PyrdxlP-dep_Trfase"/>
</dbReference>